<organism evidence="3 4">
    <name type="scientific">Streptomyces fagopyri</name>
    <dbReference type="NCBI Taxonomy" id="2662397"/>
    <lineage>
        <taxon>Bacteria</taxon>
        <taxon>Bacillati</taxon>
        <taxon>Actinomycetota</taxon>
        <taxon>Actinomycetes</taxon>
        <taxon>Kitasatosporales</taxon>
        <taxon>Streptomycetaceae</taxon>
        <taxon>Streptomyces</taxon>
    </lineage>
</organism>
<evidence type="ECO:0000256" key="2">
    <source>
        <dbReference type="SAM" id="SignalP"/>
    </source>
</evidence>
<name>A0A5Q0LG21_9ACTN</name>
<evidence type="ECO:0000313" key="3">
    <source>
        <dbReference type="EMBL" id="QFZ75477.1"/>
    </source>
</evidence>
<dbReference type="AlphaFoldDB" id="A0A5Q0LG21"/>
<dbReference type="RefSeq" id="WP_153289740.1">
    <property type="nucleotide sequence ID" value="NZ_CP045643.1"/>
</dbReference>
<keyword evidence="2" id="KW-0732">Signal</keyword>
<dbReference type="Proteomes" id="UP000326179">
    <property type="component" value="Chromosome"/>
</dbReference>
<gene>
    <name evidence="3" type="ORF">GFH48_21375</name>
</gene>
<feature type="compositionally biased region" description="Low complexity" evidence="1">
    <location>
        <begin position="86"/>
        <end position="116"/>
    </location>
</feature>
<proteinExistence type="predicted"/>
<sequence length="116" mass="12066">MRPAPSHPRPHPPRRHAWMRVLALLVVAFLAAGAQAEALSAAAPVTVADTPGHGAEHDVLDTALRPPGRPGQGRLAPSRPAPRTVPGHPGRASRPRPAAASSSPDPHAPRSVVLRC</sequence>
<feature type="region of interest" description="Disordered" evidence="1">
    <location>
        <begin position="48"/>
        <end position="116"/>
    </location>
</feature>
<evidence type="ECO:0000313" key="4">
    <source>
        <dbReference type="Proteomes" id="UP000326179"/>
    </source>
</evidence>
<feature type="chain" id="PRO_5039495492" description="Secreted protein" evidence="2">
    <location>
        <begin position="37"/>
        <end position="116"/>
    </location>
</feature>
<keyword evidence="4" id="KW-1185">Reference proteome</keyword>
<evidence type="ECO:0008006" key="5">
    <source>
        <dbReference type="Google" id="ProtNLM"/>
    </source>
</evidence>
<accession>A0A5Q0LG21</accession>
<protein>
    <recommendedName>
        <fullName evidence="5">Secreted protein</fullName>
    </recommendedName>
</protein>
<feature type="signal peptide" evidence="2">
    <location>
        <begin position="1"/>
        <end position="36"/>
    </location>
</feature>
<dbReference type="KEGG" id="sfy:GFH48_21375"/>
<dbReference type="EMBL" id="CP045643">
    <property type="protein sequence ID" value="QFZ75477.1"/>
    <property type="molecule type" value="Genomic_DNA"/>
</dbReference>
<reference evidence="3 4" key="1">
    <citation type="submission" date="2019-10" db="EMBL/GenBank/DDBJ databases">
        <title>A novel species.</title>
        <authorList>
            <person name="Gao J."/>
        </authorList>
    </citation>
    <scope>NUCLEOTIDE SEQUENCE [LARGE SCALE GENOMIC DNA]</scope>
    <source>
        <strain evidence="3 4">QMT-28</strain>
    </source>
</reference>
<evidence type="ECO:0000256" key="1">
    <source>
        <dbReference type="SAM" id="MobiDB-lite"/>
    </source>
</evidence>